<dbReference type="InterPro" id="IPR003439">
    <property type="entry name" value="ABC_transporter-like_ATP-bd"/>
</dbReference>
<dbReference type="InterPro" id="IPR003593">
    <property type="entry name" value="AAA+_ATPase"/>
</dbReference>
<dbReference type="SMART" id="SM00382">
    <property type="entry name" value="AAA"/>
    <property type="match status" value="1"/>
</dbReference>
<protein>
    <recommendedName>
        <fullName evidence="4">ABC transporter domain-containing protein</fullName>
    </recommendedName>
</protein>
<dbReference type="GO" id="GO:0005524">
    <property type="term" value="F:ATP binding"/>
    <property type="evidence" value="ECO:0007669"/>
    <property type="project" value="UniProtKB-KW"/>
</dbReference>
<keyword evidence="1" id="KW-0813">Transport</keyword>
<dbReference type="EMBL" id="BARW01021454">
    <property type="protein sequence ID" value="GAI88844.1"/>
    <property type="molecule type" value="Genomic_DNA"/>
</dbReference>
<proteinExistence type="predicted"/>
<evidence type="ECO:0000256" key="1">
    <source>
        <dbReference type="ARBA" id="ARBA00022448"/>
    </source>
</evidence>
<name>X1U933_9ZZZZ</name>
<dbReference type="Pfam" id="PF00005">
    <property type="entry name" value="ABC_tran"/>
    <property type="match status" value="1"/>
</dbReference>
<feature type="non-terminal residue" evidence="5">
    <location>
        <position position="269"/>
    </location>
</feature>
<feature type="domain" description="ABC transporter" evidence="4">
    <location>
        <begin position="1"/>
        <end position="209"/>
    </location>
</feature>
<dbReference type="PROSITE" id="PS50893">
    <property type="entry name" value="ABC_TRANSPORTER_2"/>
    <property type="match status" value="1"/>
</dbReference>
<dbReference type="GO" id="GO:0016887">
    <property type="term" value="F:ATP hydrolysis activity"/>
    <property type="evidence" value="ECO:0007669"/>
    <property type="project" value="InterPro"/>
</dbReference>
<organism evidence="5">
    <name type="scientific">marine sediment metagenome</name>
    <dbReference type="NCBI Taxonomy" id="412755"/>
    <lineage>
        <taxon>unclassified sequences</taxon>
        <taxon>metagenomes</taxon>
        <taxon>ecological metagenomes</taxon>
    </lineage>
</organism>
<dbReference type="InterPro" id="IPR017871">
    <property type="entry name" value="ABC_transporter-like_CS"/>
</dbReference>
<reference evidence="5" key="1">
    <citation type="journal article" date="2014" name="Front. Microbiol.">
        <title>High frequency of phylogenetically diverse reductive dehalogenase-homologous genes in deep subseafloor sedimentary metagenomes.</title>
        <authorList>
            <person name="Kawai M."/>
            <person name="Futagami T."/>
            <person name="Toyoda A."/>
            <person name="Takaki Y."/>
            <person name="Nishi S."/>
            <person name="Hori S."/>
            <person name="Arai W."/>
            <person name="Tsubouchi T."/>
            <person name="Morono Y."/>
            <person name="Uchiyama I."/>
            <person name="Ito T."/>
            <person name="Fujiyama A."/>
            <person name="Inagaki F."/>
            <person name="Takami H."/>
        </authorList>
    </citation>
    <scope>NUCLEOTIDE SEQUENCE</scope>
    <source>
        <strain evidence="5">Expedition CK06-06</strain>
    </source>
</reference>
<dbReference type="InterPro" id="IPR050093">
    <property type="entry name" value="ABC_SmlMolc_Importer"/>
</dbReference>
<gene>
    <name evidence="5" type="ORF">S12H4_36040</name>
</gene>
<evidence type="ECO:0000313" key="5">
    <source>
        <dbReference type="EMBL" id="GAI88844.1"/>
    </source>
</evidence>
<feature type="non-terminal residue" evidence="5">
    <location>
        <position position="1"/>
    </location>
</feature>
<keyword evidence="3" id="KW-0067">ATP-binding</keyword>
<dbReference type="InterPro" id="IPR027417">
    <property type="entry name" value="P-loop_NTPase"/>
</dbReference>
<dbReference type="PROSITE" id="PS00211">
    <property type="entry name" value="ABC_TRANSPORTER_1"/>
    <property type="match status" value="1"/>
</dbReference>
<evidence type="ECO:0000256" key="2">
    <source>
        <dbReference type="ARBA" id="ARBA00022741"/>
    </source>
</evidence>
<keyword evidence="2" id="KW-0547">Nucleotide-binding</keyword>
<dbReference type="AlphaFoldDB" id="X1U933"/>
<evidence type="ECO:0000256" key="3">
    <source>
        <dbReference type="ARBA" id="ARBA00022840"/>
    </source>
</evidence>
<dbReference type="PANTHER" id="PTHR42781">
    <property type="entry name" value="SPERMIDINE/PUTRESCINE IMPORT ATP-BINDING PROTEIN POTA"/>
    <property type="match status" value="1"/>
</dbReference>
<dbReference type="Gene3D" id="3.40.50.300">
    <property type="entry name" value="P-loop containing nucleotide triphosphate hydrolases"/>
    <property type="match status" value="1"/>
</dbReference>
<dbReference type="PANTHER" id="PTHR42781:SF4">
    <property type="entry name" value="SPERMIDINE_PUTRESCINE IMPORT ATP-BINDING PROTEIN POTA"/>
    <property type="match status" value="1"/>
</dbReference>
<accession>X1U933</accession>
<dbReference type="SUPFAM" id="SSF52540">
    <property type="entry name" value="P-loop containing nucleoside triphosphate hydrolases"/>
    <property type="match status" value="1"/>
</dbReference>
<comment type="caution">
    <text evidence="5">The sequence shown here is derived from an EMBL/GenBank/DDBJ whole genome shotgun (WGS) entry which is preliminary data.</text>
</comment>
<evidence type="ECO:0000259" key="4">
    <source>
        <dbReference type="PROSITE" id="PS50893"/>
    </source>
</evidence>
<sequence>EIFDKELLVLLGPNGAGKSTLLNVIAGLINYEGSVFFDNKPVDGLPANKRRIGYLFQELNLFPHFDVVANIAYGLKVQKRPQKEINAKVEELLQIMKIKHLSSRYPKELSGGEKQRVALARALANSPHILLLDEPMNSLDYRTSKHLRIEFKILQKKLSITTLYVTHNFYEAEEMAQRIAVLDRGRVEQIGLPKEIFFHPTEAVNDFIGAPNILTCDYCNRLSFGLVEVKCGDISLVVSSEREEIKKVAILPEDIYLSDTKPPGPDVNR</sequence>